<dbReference type="Gene3D" id="1.10.443.10">
    <property type="entry name" value="Intergrase catalytic core"/>
    <property type="match status" value="1"/>
</dbReference>
<organism evidence="6 7">
    <name type="scientific">Enterocloster bolteae</name>
    <dbReference type="NCBI Taxonomy" id="208479"/>
    <lineage>
        <taxon>Bacteria</taxon>
        <taxon>Bacillati</taxon>
        <taxon>Bacillota</taxon>
        <taxon>Clostridia</taxon>
        <taxon>Lachnospirales</taxon>
        <taxon>Lachnospiraceae</taxon>
        <taxon>Enterocloster</taxon>
    </lineage>
</organism>
<dbReference type="PANTHER" id="PTHR30349">
    <property type="entry name" value="PHAGE INTEGRASE-RELATED"/>
    <property type="match status" value="1"/>
</dbReference>
<evidence type="ECO:0000256" key="2">
    <source>
        <dbReference type="ARBA" id="ARBA00023172"/>
    </source>
</evidence>
<dbReference type="InterPro" id="IPR011010">
    <property type="entry name" value="DNA_brk_join_enz"/>
</dbReference>
<dbReference type="EMBL" id="QRZM01000010">
    <property type="protein sequence ID" value="RGV73272.1"/>
    <property type="molecule type" value="Genomic_DNA"/>
</dbReference>
<evidence type="ECO:0000313" key="7">
    <source>
        <dbReference type="Proteomes" id="UP000284543"/>
    </source>
</evidence>
<dbReference type="Proteomes" id="UP000284543">
    <property type="component" value="Unassembled WGS sequence"/>
</dbReference>
<dbReference type="PANTHER" id="PTHR30349:SF89">
    <property type="entry name" value="INTEGRASE_RECOMBINASE"/>
    <property type="match status" value="1"/>
</dbReference>
<keyword evidence="2" id="KW-0233">DNA recombination</keyword>
<proteinExistence type="predicted"/>
<dbReference type="InterPro" id="IPR013762">
    <property type="entry name" value="Integrase-like_cat_sf"/>
</dbReference>
<evidence type="ECO:0000256" key="1">
    <source>
        <dbReference type="ARBA" id="ARBA00023125"/>
    </source>
</evidence>
<feature type="domain" description="Tyr recombinase" evidence="4">
    <location>
        <begin position="137"/>
        <end position="311"/>
    </location>
</feature>
<dbReference type="GO" id="GO:0003677">
    <property type="term" value="F:DNA binding"/>
    <property type="evidence" value="ECO:0007669"/>
    <property type="project" value="UniProtKB-UniRule"/>
</dbReference>
<name>A0A412Z037_9FIRM</name>
<gene>
    <name evidence="6" type="ORF">DWW02_20715</name>
</gene>
<reference evidence="6 7" key="1">
    <citation type="submission" date="2018-08" db="EMBL/GenBank/DDBJ databases">
        <title>A genome reference for cultivated species of the human gut microbiota.</title>
        <authorList>
            <person name="Zou Y."/>
            <person name="Xue W."/>
            <person name="Luo G."/>
        </authorList>
    </citation>
    <scope>NUCLEOTIDE SEQUENCE [LARGE SCALE GENOMIC DNA]</scope>
    <source>
        <strain evidence="6 7">AF14-18</strain>
    </source>
</reference>
<accession>A0A412Z037</accession>
<evidence type="ECO:0000313" key="6">
    <source>
        <dbReference type="EMBL" id="RGV73272.1"/>
    </source>
</evidence>
<dbReference type="PROSITE" id="PS51898">
    <property type="entry name" value="TYR_RECOMBINASE"/>
    <property type="match status" value="1"/>
</dbReference>
<dbReference type="Pfam" id="PF00589">
    <property type="entry name" value="Phage_integrase"/>
    <property type="match status" value="1"/>
</dbReference>
<dbReference type="Gene3D" id="1.10.150.130">
    <property type="match status" value="1"/>
</dbReference>
<evidence type="ECO:0000259" key="5">
    <source>
        <dbReference type="PROSITE" id="PS51900"/>
    </source>
</evidence>
<evidence type="ECO:0000259" key="4">
    <source>
        <dbReference type="PROSITE" id="PS51898"/>
    </source>
</evidence>
<sequence length="316" mass="36847">MKELKISVIYGGSCPPQADPSMYNPDNYQANLQYFHDFLQRRGSSANTIDSYLTSVRHFHSLYRDVTVENLQSYKAWLMERYKPSTVNTRIYGINQYVAALQSGRDTSDTGPYTPAASIDFLEPYKLPSVRHQQKPFLNNVISKRDYERLKRGLKRDNNMFWYFVVRFLGATGARVSELIQIKAEHMQIGCMDLYSKGGKVRRIYFPEKLCGEMLSWLDSRQIQTGFIFTNRRGNPITPRGISSQLKVLAKKYRICPDTVYPHSFRHRFAKNFLTKFNDISLLADLMGHESIETTRIYLTRSSDEQRELIDRIVTW</sequence>
<dbReference type="GO" id="GO:0015074">
    <property type="term" value="P:DNA integration"/>
    <property type="evidence" value="ECO:0007669"/>
    <property type="project" value="InterPro"/>
</dbReference>
<comment type="caution">
    <text evidence="6">The sequence shown here is derived from an EMBL/GenBank/DDBJ whole genome shotgun (WGS) entry which is preliminary data.</text>
</comment>
<protein>
    <submittedName>
        <fullName evidence="6">Integrase</fullName>
    </submittedName>
</protein>
<dbReference type="InterPro" id="IPR010998">
    <property type="entry name" value="Integrase_recombinase_N"/>
</dbReference>
<dbReference type="SUPFAM" id="SSF56349">
    <property type="entry name" value="DNA breaking-rejoining enzymes"/>
    <property type="match status" value="1"/>
</dbReference>
<dbReference type="InterPro" id="IPR050090">
    <property type="entry name" value="Tyrosine_recombinase_XerCD"/>
</dbReference>
<dbReference type="RefSeq" id="WP_118019266.1">
    <property type="nucleotide sequence ID" value="NZ_CAUHGS010000007.1"/>
</dbReference>
<dbReference type="InterPro" id="IPR044068">
    <property type="entry name" value="CB"/>
</dbReference>
<dbReference type="AlphaFoldDB" id="A0A412Z037"/>
<dbReference type="InterPro" id="IPR002104">
    <property type="entry name" value="Integrase_catalytic"/>
</dbReference>
<feature type="domain" description="Core-binding (CB)" evidence="5">
    <location>
        <begin position="26"/>
        <end position="102"/>
    </location>
</feature>
<dbReference type="PROSITE" id="PS51900">
    <property type="entry name" value="CB"/>
    <property type="match status" value="1"/>
</dbReference>
<dbReference type="GO" id="GO:0006310">
    <property type="term" value="P:DNA recombination"/>
    <property type="evidence" value="ECO:0007669"/>
    <property type="project" value="UniProtKB-KW"/>
</dbReference>
<evidence type="ECO:0000256" key="3">
    <source>
        <dbReference type="PROSITE-ProRule" id="PRU01248"/>
    </source>
</evidence>
<keyword evidence="1 3" id="KW-0238">DNA-binding</keyword>